<protein>
    <submittedName>
        <fullName evidence="10">Ribokinase</fullName>
    </submittedName>
</protein>
<dbReference type="GO" id="GO:0005829">
    <property type="term" value="C:cytosol"/>
    <property type="evidence" value="ECO:0007669"/>
    <property type="project" value="TreeGrafter"/>
</dbReference>
<evidence type="ECO:0000256" key="5">
    <source>
        <dbReference type="ARBA" id="ARBA00022840"/>
    </source>
</evidence>
<keyword evidence="6" id="KW-0460">Magnesium</keyword>
<keyword evidence="7" id="KW-0630">Potassium</keyword>
<evidence type="ECO:0000313" key="10">
    <source>
        <dbReference type="EMBL" id="GIX88405.1"/>
    </source>
</evidence>
<dbReference type="Pfam" id="PF00294">
    <property type="entry name" value="PfkB"/>
    <property type="match status" value="1"/>
</dbReference>
<dbReference type="InterPro" id="IPR029056">
    <property type="entry name" value="Ribokinase-like"/>
</dbReference>
<accession>A0AAV4NU14</accession>
<dbReference type="PRINTS" id="PR00990">
    <property type="entry name" value="RIBOKINASE"/>
</dbReference>
<dbReference type="Gene3D" id="3.40.1190.20">
    <property type="match status" value="1"/>
</dbReference>
<sequence>MSDIRIVVVGGCIVDLISYISRFPRPGETLTGLNFAKGCGGKAANQCVMVKKLGARTAMIAKLGDDSFGHEYLENFKEMDIDSKFITLSKTSHTSTASIAVSNDGQNSIIYVPGAIMELMPADIINAEDMIKNSKVLLCTFECPLPTLITAFELAKNMEVIFDIFFFIKTVLNAAPTTDSSYETLFSLTDIICLNEIEAEDATGLPLKAVSDCADIFRILHAKGCSTVILTLGSKGAVFKTKGQENFSFVPAKAVAAIDCTGAGDAFMGTLVYFLSEYPSMNFLA</sequence>
<dbReference type="InterPro" id="IPR011877">
    <property type="entry name" value="Ribokinase"/>
</dbReference>
<dbReference type="PANTHER" id="PTHR10584:SF166">
    <property type="entry name" value="RIBOKINASE"/>
    <property type="match status" value="1"/>
</dbReference>
<dbReference type="SUPFAM" id="SSF53613">
    <property type="entry name" value="Ribokinase-like"/>
    <property type="match status" value="1"/>
</dbReference>
<evidence type="ECO:0000256" key="8">
    <source>
        <dbReference type="ARBA" id="ARBA00023277"/>
    </source>
</evidence>
<gene>
    <name evidence="10" type="primary">RBKS</name>
    <name evidence="10" type="ORF">CEXT_643601</name>
</gene>
<dbReference type="AlphaFoldDB" id="A0AAV4NU14"/>
<evidence type="ECO:0000313" key="11">
    <source>
        <dbReference type="Proteomes" id="UP001054945"/>
    </source>
</evidence>
<evidence type="ECO:0000256" key="3">
    <source>
        <dbReference type="ARBA" id="ARBA00022741"/>
    </source>
</evidence>
<keyword evidence="11" id="KW-1185">Reference proteome</keyword>
<dbReference type="GO" id="GO:0006014">
    <property type="term" value="P:D-ribose metabolic process"/>
    <property type="evidence" value="ECO:0007669"/>
    <property type="project" value="InterPro"/>
</dbReference>
<evidence type="ECO:0000256" key="2">
    <source>
        <dbReference type="ARBA" id="ARBA00022723"/>
    </source>
</evidence>
<dbReference type="CDD" id="cd01174">
    <property type="entry name" value="ribokinase"/>
    <property type="match status" value="1"/>
</dbReference>
<keyword evidence="2" id="KW-0479">Metal-binding</keyword>
<dbReference type="Proteomes" id="UP001054945">
    <property type="component" value="Unassembled WGS sequence"/>
</dbReference>
<dbReference type="GO" id="GO:0046872">
    <property type="term" value="F:metal ion binding"/>
    <property type="evidence" value="ECO:0007669"/>
    <property type="project" value="UniProtKB-KW"/>
</dbReference>
<dbReference type="GO" id="GO:0004747">
    <property type="term" value="F:ribokinase activity"/>
    <property type="evidence" value="ECO:0007669"/>
    <property type="project" value="InterPro"/>
</dbReference>
<evidence type="ECO:0000259" key="9">
    <source>
        <dbReference type="Pfam" id="PF00294"/>
    </source>
</evidence>
<dbReference type="InterPro" id="IPR002139">
    <property type="entry name" value="Ribo/fructo_kinase"/>
</dbReference>
<organism evidence="10 11">
    <name type="scientific">Caerostris extrusa</name>
    <name type="common">Bark spider</name>
    <name type="synonym">Caerostris bankana</name>
    <dbReference type="NCBI Taxonomy" id="172846"/>
    <lineage>
        <taxon>Eukaryota</taxon>
        <taxon>Metazoa</taxon>
        <taxon>Ecdysozoa</taxon>
        <taxon>Arthropoda</taxon>
        <taxon>Chelicerata</taxon>
        <taxon>Arachnida</taxon>
        <taxon>Araneae</taxon>
        <taxon>Araneomorphae</taxon>
        <taxon>Entelegynae</taxon>
        <taxon>Araneoidea</taxon>
        <taxon>Araneidae</taxon>
        <taxon>Caerostris</taxon>
    </lineage>
</organism>
<feature type="domain" description="Carbohydrate kinase PfkB" evidence="9">
    <location>
        <begin position="5"/>
        <end position="277"/>
    </location>
</feature>
<reference evidence="10 11" key="1">
    <citation type="submission" date="2021-06" db="EMBL/GenBank/DDBJ databases">
        <title>Caerostris extrusa draft genome.</title>
        <authorList>
            <person name="Kono N."/>
            <person name="Arakawa K."/>
        </authorList>
    </citation>
    <scope>NUCLEOTIDE SEQUENCE [LARGE SCALE GENOMIC DNA]</scope>
</reference>
<keyword evidence="3" id="KW-0547">Nucleotide-binding</keyword>
<keyword evidence="5" id="KW-0067">ATP-binding</keyword>
<dbReference type="GO" id="GO:0005524">
    <property type="term" value="F:ATP binding"/>
    <property type="evidence" value="ECO:0007669"/>
    <property type="project" value="UniProtKB-KW"/>
</dbReference>
<name>A0AAV4NU14_CAEEX</name>
<evidence type="ECO:0000256" key="4">
    <source>
        <dbReference type="ARBA" id="ARBA00022777"/>
    </source>
</evidence>
<evidence type="ECO:0000256" key="6">
    <source>
        <dbReference type="ARBA" id="ARBA00022842"/>
    </source>
</evidence>
<dbReference type="InterPro" id="IPR011611">
    <property type="entry name" value="PfkB_dom"/>
</dbReference>
<evidence type="ECO:0000256" key="1">
    <source>
        <dbReference type="ARBA" id="ARBA00022679"/>
    </source>
</evidence>
<dbReference type="PANTHER" id="PTHR10584">
    <property type="entry name" value="SUGAR KINASE"/>
    <property type="match status" value="1"/>
</dbReference>
<keyword evidence="4" id="KW-0418">Kinase</keyword>
<evidence type="ECO:0000256" key="7">
    <source>
        <dbReference type="ARBA" id="ARBA00022958"/>
    </source>
</evidence>
<keyword evidence="8" id="KW-0119">Carbohydrate metabolism</keyword>
<comment type="caution">
    <text evidence="10">The sequence shown here is derived from an EMBL/GenBank/DDBJ whole genome shotgun (WGS) entry which is preliminary data.</text>
</comment>
<proteinExistence type="predicted"/>
<dbReference type="EMBL" id="BPLR01003766">
    <property type="protein sequence ID" value="GIX88405.1"/>
    <property type="molecule type" value="Genomic_DNA"/>
</dbReference>
<keyword evidence="1" id="KW-0808">Transferase</keyword>